<organism evidence="1 2">
    <name type="scientific">Bacteroides faecichinchillae</name>
    <dbReference type="NCBI Taxonomy" id="871325"/>
    <lineage>
        <taxon>Bacteria</taxon>
        <taxon>Pseudomonadati</taxon>
        <taxon>Bacteroidota</taxon>
        <taxon>Bacteroidia</taxon>
        <taxon>Bacteroidales</taxon>
        <taxon>Bacteroidaceae</taxon>
        <taxon>Bacteroides</taxon>
    </lineage>
</organism>
<gene>
    <name evidence="1" type="ORF">SAMN05444349_10853</name>
</gene>
<evidence type="ECO:0000313" key="2">
    <source>
        <dbReference type="Proteomes" id="UP000184436"/>
    </source>
</evidence>
<protein>
    <submittedName>
        <fullName evidence="1">TolB-like 6-blade propeller-like</fullName>
    </submittedName>
</protein>
<dbReference type="Proteomes" id="UP000184436">
    <property type="component" value="Unassembled WGS sequence"/>
</dbReference>
<name>A0A1M4XF01_9BACE</name>
<reference evidence="1 2" key="1">
    <citation type="submission" date="2016-11" db="EMBL/GenBank/DDBJ databases">
        <authorList>
            <person name="Jaros S."/>
            <person name="Januszkiewicz K."/>
            <person name="Wedrychowicz H."/>
        </authorList>
    </citation>
    <scope>NUCLEOTIDE SEQUENCE [LARGE SCALE GENOMIC DNA]</scope>
    <source>
        <strain evidence="1 2">DSM 26883</strain>
    </source>
</reference>
<dbReference type="SUPFAM" id="SSF50969">
    <property type="entry name" value="YVTN repeat-like/Quinoprotein amine dehydrogenase"/>
    <property type="match status" value="1"/>
</dbReference>
<dbReference type="AlphaFoldDB" id="A0A1M4XF01"/>
<proteinExistence type="predicted"/>
<keyword evidence="2" id="KW-1185">Reference proteome</keyword>
<dbReference type="InterPro" id="IPR011044">
    <property type="entry name" value="Quino_amine_DH_bsu"/>
</dbReference>
<sequence length="340" mass="39468">MYTLALMIVFFSSCTQSQKSKEKIPVIAKNLKDKLSIEVDSLKLPFIFYPERWFLNNNQLYVLNNKDSSFLSIFDLYTQKLIQWGKIGNGPNEYIIPSLCRMKKNGNVGIYSNALNIMNIYQTKADSLIHTHTFHFPIWSKEHGIPKAYTRMQQYDDSLFIGTSFMPKEIAVELLNLKTEKVVDAIDFSLKPSENDYSGPYECKISVSDNYMAIAYRYINRLEVYQISSLGFNLKLIIGDDKLQNDLYNKDRDDEMIYYYSDVICGKNTIYAIYQGTQVQNLSNVRSSLEIYNLEGENLNTINLGRYISDIVIDETSNIVYACDKNIEDDYLYYYQLLPS</sequence>
<dbReference type="Pfam" id="PF15869">
    <property type="entry name" value="TolB_like"/>
    <property type="match status" value="1"/>
</dbReference>
<evidence type="ECO:0000313" key="1">
    <source>
        <dbReference type="EMBL" id="SHE92038.1"/>
    </source>
</evidence>
<accession>A0A1M4XF01</accession>
<dbReference type="EMBL" id="FQVD01000008">
    <property type="protein sequence ID" value="SHE92038.1"/>
    <property type="molecule type" value="Genomic_DNA"/>
</dbReference>